<organism evidence="2">
    <name type="scientific">Anguilla anguilla</name>
    <name type="common">European freshwater eel</name>
    <name type="synonym">Muraena anguilla</name>
    <dbReference type="NCBI Taxonomy" id="7936"/>
    <lineage>
        <taxon>Eukaryota</taxon>
        <taxon>Metazoa</taxon>
        <taxon>Chordata</taxon>
        <taxon>Craniata</taxon>
        <taxon>Vertebrata</taxon>
        <taxon>Euteleostomi</taxon>
        <taxon>Actinopterygii</taxon>
        <taxon>Neopterygii</taxon>
        <taxon>Teleostei</taxon>
        <taxon>Anguilliformes</taxon>
        <taxon>Anguillidae</taxon>
        <taxon>Anguilla</taxon>
    </lineage>
</organism>
<dbReference type="EMBL" id="GBXM01088436">
    <property type="protein sequence ID" value="JAH20141.1"/>
    <property type="molecule type" value="Transcribed_RNA"/>
</dbReference>
<proteinExistence type="predicted"/>
<evidence type="ECO:0000256" key="1">
    <source>
        <dbReference type="SAM" id="SignalP"/>
    </source>
</evidence>
<sequence length="41" mass="4758">MIICLAALILFFTLENKIAHWRNVTNVSVDIPFPPNLKIKY</sequence>
<protein>
    <submittedName>
        <fullName evidence="2">Uncharacterized protein</fullName>
    </submittedName>
</protein>
<reference evidence="2" key="1">
    <citation type="submission" date="2014-11" db="EMBL/GenBank/DDBJ databases">
        <authorList>
            <person name="Amaro Gonzalez C."/>
        </authorList>
    </citation>
    <scope>NUCLEOTIDE SEQUENCE</scope>
</reference>
<feature type="signal peptide" evidence="1">
    <location>
        <begin position="1"/>
        <end position="19"/>
    </location>
</feature>
<reference evidence="2" key="2">
    <citation type="journal article" date="2015" name="Fish Shellfish Immunol.">
        <title>Early steps in the European eel (Anguilla anguilla)-Vibrio vulnificus interaction in the gills: Role of the RtxA13 toxin.</title>
        <authorList>
            <person name="Callol A."/>
            <person name="Pajuelo D."/>
            <person name="Ebbesson L."/>
            <person name="Teles M."/>
            <person name="MacKenzie S."/>
            <person name="Amaro C."/>
        </authorList>
    </citation>
    <scope>NUCLEOTIDE SEQUENCE</scope>
</reference>
<keyword evidence="1" id="KW-0732">Signal</keyword>
<dbReference type="AlphaFoldDB" id="A0A0E9QT44"/>
<name>A0A0E9QT44_ANGAN</name>
<evidence type="ECO:0000313" key="2">
    <source>
        <dbReference type="EMBL" id="JAH20141.1"/>
    </source>
</evidence>
<accession>A0A0E9QT44</accession>
<feature type="chain" id="PRO_5002431574" evidence="1">
    <location>
        <begin position="20"/>
        <end position="41"/>
    </location>
</feature>